<dbReference type="RefSeq" id="WP_077691240.1">
    <property type="nucleotide sequence ID" value="NZ_MCOK01000001.1"/>
</dbReference>
<dbReference type="EMBL" id="MCOK01000001">
    <property type="protein sequence ID" value="OOC54820.1"/>
    <property type="molecule type" value="Genomic_DNA"/>
</dbReference>
<feature type="compositionally biased region" description="Low complexity" evidence="1">
    <location>
        <begin position="71"/>
        <end position="87"/>
    </location>
</feature>
<keyword evidence="2" id="KW-0732">Signal</keyword>
<organism evidence="3 4">
    <name type="scientific">Nocardiopsis sinuspersici</name>
    <dbReference type="NCBI Taxonomy" id="501010"/>
    <lineage>
        <taxon>Bacteria</taxon>
        <taxon>Bacillati</taxon>
        <taxon>Actinomycetota</taxon>
        <taxon>Actinomycetes</taxon>
        <taxon>Streptosporangiales</taxon>
        <taxon>Nocardiopsidaceae</taxon>
        <taxon>Nocardiopsis</taxon>
    </lineage>
</organism>
<reference evidence="4" key="1">
    <citation type="submission" date="2016-08" db="EMBL/GenBank/DDBJ databases">
        <authorList>
            <person name="Tokovenko B."/>
            <person name="Kalinowski J."/>
        </authorList>
    </citation>
    <scope>NUCLEOTIDE SEQUENCE [LARGE SCALE GENOMIC DNA]</scope>
    <source>
        <strain evidence="4">UTMC102</strain>
    </source>
</reference>
<protein>
    <submittedName>
        <fullName evidence="3">Uncharacterized protein</fullName>
    </submittedName>
</protein>
<comment type="caution">
    <text evidence="3">The sequence shown here is derived from an EMBL/GenBank/DDBJ whole genome shotgun (WGS) entry which is preliminary data.</text>
</comment>
<proteinExistence type="predicted"/>
<name>A0A1V3C374_9ACTN</name>
<dbReference type="AlphaFoldDB" id="A0A1V3C374"/>
<keyword evidence="4" id="KW-1185">Reference proteome</keyword>
<feature type="chain" id="PRO_5011962714" evidence="2">
    <location>
        <begin position="28"/>
        <end position="94"/>
    </location>
</feature>
<feature type="region of interest" description="Disordered" evidence="1">
    <location>
        <begin position="43"/>
        <end position="94"/>
    </location>
</feature>
<dbReference type="Proteomes" id="UP000189004">
    <property type="component" value="Unassembled WGS sequence"/>
</dbReference>
<dbReference type="OrthoDB" id="3432382at2"/>
<feature type="signal peptide" evidence="2">
    <location>
        <begin position="1"/>
        <end position="27"/>
    </location>
</feature>
<evidence type="ECO:0000256" key="1">
    <source>
        <dbReference type="SAM" id="MobiDB-lite"/>
    </source>
</evidence>
<gene>
    <name evidence="3" type="ORF">NOSIN_14210</name>
</gene>
<accession>A0A1V3C374</accession>
<evidence type="ECO:0000313" key="3">
    <source>
        <dbReference type="EMBL" id="OOC54820.1"/>
    </source>
</evidence>
<evidence type="ECO:0000256" key="2">
    <source>
        <dbReference type="SAM" id="SignalP"/>
    </source>
</evidence>
<evidence type="ECO:0000313" key="4">
    <source>
        <dbReference type="Proteomes" id="UP000189004"/>
    </source>
</evidence>
<sequence>MRTFTRVAVATVLAGGLAVSGTGAAFADPRDEGILGHVLSDLLGPHVPDAESLQEDPSPAEEAPADTGVQEAPTSTTTPGETMTPAEGTGGTLP</sequence>